<proteinExistence type="predicted"/>
<sequence>MTLACRSLGSPVAIKSLFGCIVRRFPESLSGSIKSIGSDSFASAIFFFAAFSFLTASFASAFCTSLVISVSRLISIIFLSSDFNWYLSRASWNCVRRLFSDLCTLLTFPFALIVSLVPSVSASSSASESGFCASIKPSVSSLNCLALRSAGSSFANMLVTTRSKCAWRLRILRSSSTAWFFSSR</sequence>
<keyword evidence="1" id="KW-1133">Transmembrane helix</keyword>
<protein>
    <submittedName>
        <fullName evidence="2">Uncharacterized protein</fullName>
    </submittedName>
</protein>
<evidence type="ECO:0000313" key="2">
    <source>
        <dbReference type="EMBL" id="MBW65669.1"/>
    </source>
</evidence>
<evidence type="ECO:0000256" key="1">
    <source>
        <dbReference type="SAM" id="Phobius"/>
    </source>
</evidence>
<keyword evidence="1" id="KW-0812">Transmembrane</keyword>
<organism evidence="2">
    <name type="scientific">Anopheles darlingi</name>
    <name type="common">Mosquito</name>
    <dbReference type="NCBI Taxonomy" id="43151"/>
    <lineage>
        <taxon>Eukaryota</taxon>
        <taxon>Metazoa</taxon>
        <taxon>Ecdysozoa</taxon>
        <taxon>Arthropoda</taxon>
        <taxon>Hexapoda</taxon>
        <taxon>Insecta</taxon>
        <taxon>Pterygota</taxon>
        <taxon>Neoptera</taxon>
        <taxon>Endopterygota</taxon>
        <taxon>Diptera</taxon>
        <taxon>Nematocera</taxon>
        <taxon>Culicoidea</taxon>
        <taxon>Culicidae</taxon>
        <taxon>Anophelinae</taxon>
        <taxon>Anopheles</taxon>
    </lineage>
</organism>
<keyword evidence="1" id="KW-0472">Membrane</keyword>
<dbReference type="EMBL" id="GGFL01001491">
    <property type="protein sequence ID" value="MBW65669.1"/>
    <property type="molecule type" value="Transcribed_RNA"/>
</dbReference>
<reference evidence="2" key="1">
    <citation type="submission" date="2018-01" db="EMBL/GenBank/DDBJ databases">
        <title>An insight into the sialome of Amazonian anophelines.</title>
        <authorList>
            <person name="Ribeiro J.M."/>
            <person name="Scarpassa V."/>
            <person name="Calvo E."/>
        </authorList>
    </citation>
    <scope>NUCLEOTIDE SEQUENCE</scope>
</reference>
<feature type="transmembrane region" description="Helical" evidence="1">
    <location>
        <begin position="41"/>
        <end position="60"/>
    </location>
</feature>
<name>A0A2M4CK84_ANODA</name>
<dbReference type="AlphaFoldDB" id="A0A2M4CK84"/>
<accession>A0A2M4CK84</accession>